<comment type="function">
    <text evidence="12">Is a ligand for the G-protein coupled receptor MAS1. Has vasodilator and antidiuretic effects. Has an antithrombotic effect that involves MAS1-mediated release of nitric oxide from platelets.</text>
</comment>
<dbReference type="Bgee" id="ENSMODG00000009201">
    <property type="expression patterns" value="Expressed in liver and 11 other cell types or tissues"/>
</dbReference>
<evidence type="ECO:0000256" key="10">
    <source>
        <dbReference type="ARBA" id="ARBA00023322"/>
    </source>
</evidence>
<dbReference type="GO" id="GO:0031703">
    <property type="term" value="F:type 2 angiotensin receptor binding"/>
    <property type="evidence" value="ECO:0007669"/>
    <property type="project" value="Ensembl"/>
</dbReference>
<dbReference type="InterPro" id="IPR042178">
    <property type="entry name" value="Serpin_sf_1"/>
</dbReference>
<dbReference type="GO" id="GO:0051387">
    <property type="term" value="P:negative regulation of neurotrophin TRK receptor signaling pathway"/>
    <property type="evidence" value="ECO:0007669"/>
    <property type="project" value="Ensembl"/>
</dbReference>
<reference evidence="18" key="3">
    <citation type="submission" date="2025-09" db="UniProtKB">
        <authorList>
            <consortium name="Ensembl"/>
        </authorList>
    </citation>
    <scope>IDENTIFICATION</scope>
</reference>
<evidence type="ECO:0000256" key="16">
    <source>
        <dbReference type="SAM" id="SignalP"/>
    </source>
</evidence>
<dbReference type="GO" id="GO:0010744">
    <property type="term" value="P:positive regulation of macrophage derived foam cell differentiation"/>
    <property type="evidence" value="ECO:0007669"/>
    <property type="project" value="Ensembl"/>
</dbReference>
<evidence type="ECO:0000256" key="14">
    <source>
        <dbReference type="ARBA" id="ARBA00046068"/>
    </source>
</evidence>
<dbReference type="GO" id="GO:0010595">
    <property type="term" value="P:positive regulation of endothelial cell migration"/>
    <property type="evidence" value="ECO:0007669"/>
    <property type="project" value="Ensembl"/>
</dbReference>
<dbReference type="GO" id="GO:0038166">
    <property type="term" value="P:angiotensin-activated signaling pathway"/>
    <property type="evidence" value="ECO:0007669"/>
    <property type="project" value="Ensembl"/>
</dbReference>
<dbReference type="GO" id="GO:1901203">
    <property type="term" value="P:positive regulation of extracellular matrix assembly"/>
    <property type="evidence" value="ECO:0007669"/>
    <property type="project" value="Ensembl"/>
</dbReference>
<dbReference type="GeneID" id="100029465"/>
<dbReference type="Gene3D" id="3.30.497.10">
    <property type="entry name" value="Antithrombin, subunit I, domain 2"/>
    <property type="match status" value="1"/>
</dbReference>
<dbReference type="SUPFAM" id="SSF56574">
    <property type="entry name" value="Serpins"/>
    <property type="match status" value="1"/>
</dbReference>
<dbReference type="InterPro" id="IPR023796">
    <property type="entry name" value="Serpin_dom"/>
</dbReference>
<dbReference type="GO" id="GO:0031702">
    <property type="term" value="F:type 1 angiotensin receptor binding"/>
    <property type="evidence" value="ECO:0007669"/>
    <property type="project" value="Ensembl"/>
</dbReference>
<dbReference type="InParanoid" id="F6Z008"/>
<dbReference type="InterPro" id="IPR023795">
    <property type="entry name" value="Serpin_CS"/>
</dbReference>
<dbReference type="GO" id="GO:0090190">
    <property type="term" value="P:positive regulation of branching involved in ureteric bud morphogenesis"/>
    <property type="evidence" value="ECO:0007669"/>
    <property type="project" value="Ensembl"/>
</dbReference>
<evidence type="ECO:0000256" key="15">
    <source>
        <dbReference type="RuleBase" id="RU000411"/>
    </source>
</evidence>
<dbReference type="OMA" id="FVPMMTV"/>
<dbReference type="GO" id="GO:0001819">
    <property type="term" value="P:positive regulation of cytokine production"/>
    <property type="evidence" value="ECO:0007669"/>
    <property type="project" value="Ensembl"/>
</dbReference>
<sequence length="469" mass="52554">MFPRLTTLLLLAWAASVASDRVYVHPFHLLTNNQSSCDELKNKDAMASEEQTFTPVPIQAKTSALDEMALKEQLVSFGQTLDKEDKRRANDVALLVNFVGFRMYKILRQMVTPDNGAILLSPMGLFGTLASFYLGAEDPTATQLQELLGVPGKDENCTSRLDGHKVFSALKAVQALLLAQEEKGSPSLLLTTVVGLFTSPTLRLKQSFVQGLAPFTSITYSRSLDLATNSDLAAEKINRFVTAVTGWKRSTQLIGISPDTTLLFTTYMRFQGAIKGIYKLEEPQVFWVNNTTGISVPMLSGTGTFLYWNDVENKFSVTQVPFNKNAFLLLIKPQNDDLEKLENLVLVRNFSSWMKNLSPRNIHLTLPKLALESTYDVQNLLAYTKLPGLLGKEAKLNKISDANLKVGKVMNTVLFELKESQREQDSFQQQNEAVPLEVKMDRPFLMVLYEQATKTLFFFIRVTNPLRDV</sequence>
<dbReference type="CTD" id="183"/>
<proteinExistence type="inferred from homology"/>
<dbReference type="Ensembl" id="ENSMODT00000011703.4">
    <property type="protein sequence ID" value="ENSMODP00000011483.4"/>
    <property type="gene ID" value="ENSMODG00000009201.4"/>
</dbReference>
<keyword evidence="6 16" id="KW-0732">Signal</keyword>
<dbReference type="PROSITE" id="PS00284">
    <property type="entry name" value="SERPIN"/>
    <property type="match status" value="1"/>
</dbReference>
<dbReference type="Pfam" id="PF00079">
    <property type="entry name" value="Serpin"/>
    <property type="match status" value="1"/>
</dbReference>
<comment type="similarity">
    <text evidence="3 15">Belongs to the serpin family.</text>
</comment>
<dbReference type="GO" id="GO:0008083">
    <property type="term" value="F:growth factor activity"/>
    <property type="evidence" value="ECO:0007669"/>
    <property type="project" value="Ensembl"/>
</dbReference>
<comment type="function">
    <text evidence="1">Essential component of the renin-angiotensin system (RAS), a potent regulator of blood pressure, body fluid and electrolyte homeostasis.</text>
</comment>
<dbReference type="GO" id="GO:0050729">
    <property type="term" value="P:positive regulation of inflammatory response"/>
    <property type="evidence" value="ECO:0007669"/>
    <property type="project" value="Ensembl"/>
</dbReference>
<dbReference type="GO" id="GO:0002034">
    <property type="term" value="P:maintenance of blood vessel diameter homeostasis by renin-angiotensin"/>
    <property type="evidence" value="ECO:0007669"/>
    <property type="project" value="Ensembl"/>
</dbReference>
<dbReference type="GO" id="GO:1903598">
    <property type="term" value="P:positive regulation of gap junction assembly"/>
    <property type="evidence" value="ECO:0007669"/>
    <property type="project" value="Ensembl"/>
</dbReference>
<dbReference type="Proteomes" id="UP000002280">
    <property type="component" value="Chromosome 2"/>
</dbReference>
<dbReference type="PANTHER" id="PTHR11461">
    <property type="entry name" value="SERINE PROTEASE INHIBITOR, SERPIN"/>
    <property type="match status" value="1"/>
</dbReference>
<evidence type="ECO:0000256" key="11">
    <source>
        <dbReference type="ARBA" id="ARBA00029380"/>
    </source>
</evidence>
<dbReference type="GO" id="GO:1902895">
    <property type="term" value="P:positive regulation of miRNA transcription"/>
    <property type="evidence" value="ECO:0007669"/>
    <property type="project" value="Ensembl"/>
</dbReference>
<dbReference type="Gene3D" id="2.30.39.10">
    <property type="entry name" value="Alpha-1-antitrypsin, domain 1"/>
    <property type="match status" value="1"/>
</dbReference>
<dbReference type="OrthoDB" id="7817921at2759"/>
<dbReference type="PANTHER" id="PTHR11461:SF13">
    <property type="entry name" value="ANGIOTENSINOGEN"/>
    <property type="match status" value="1"/>
</dbReference>
<dbReference type="InterPro" id="IPR036186">
    <property type="entry name" value="Serpin_sf"/>
</dbReference>
<comment type="subcellular location">
    <subcellularLocation>
        <location evidence="2">Secreted</location>
    </subcellularLocation>
</comment>
<protein>
    <recommendedName>
        <fullName evidence="4">Angiotensinogen</fullName>
    </recommendedName>
    <alternativeName>
        <fullName evidence="13">Serpin A8</fullName>
    </alternativeName>
</protein>
<dbReference type="AlphaFoldDB" id="F6Z008"/>
<dbReference type="GO" id="GO:0004867">
    <property type="term" value="F:serine-type endopeptidase inhibitor activity"/>
    <property type="evidence" value="ECO:0000318"/>
    <property type="project" value="GO_Central"/>
</dbReference>
<dbReference type="GO" id="GO:0090205">
    <property type="term" value="P:positive regulation of cholesterol metabolic process"/>
    <property type="evidence" value="ECO:0007669"/>
    <property type="project" value="Ensembl"/>
</dbReference>
<dbReference type="GO" id="GO:0042981">
    <property type="term" value="P:regulation of apoptotic process"/>
    <property type="evidence" value="ECO:0000318"/>
    <property type="project" value="GO_Central"/>
</dbReference>
<dbReference type="SMART" id="SM00093">
    <property type="entry name" value="SERPIN"/>
    <property type="match status" value="1"/>
</dbReference>
<dbReference type="GO" id="GO:0051897">
    <property type="term" value="P:positive regulation of phosphatidylinositol 3-kinase/protein kinase B signal transduction"/>
    <property type="evidence" value="ECO:0007669"/>
    <property type="project" value="Ensembl"/>
</dbReference>
<evidence type="ECO:0000256" key="6">
    <source>
        <dbReference type="ARBA" id="ARBA00022729"/>
    </source>
</evidence>
<evidence type="ECO:0000259" key="17">
    <source>
        <dbReference type="SMART" id="SM00093"/>
    </source>
</evidence>
<feature type="chain" id="PRO_5023901940" description="Angiotensinogen" evidence="16">
    <location>
        <begin position="20"/>
        <end position="469"/>
    </location>
</feature>
<dbReference type="GO" id="GO:0042310">
    <property type="term" value="P:vasoconstriction"/>
    <property type="evidence" value="ECO:0007669"/>
    <property type="project" value="UniProtKB-KW"/>
</dbReference>
<feature type="domain" description="Serpin" evidence="17">
    <location>
        <begin position="101"/>
        <end position="465"/>
    </location>
</feature>
<gene>
    <name evidence="18" type="primary">AGT</name>
</gene>
<dbReference type="GO" id="GO:2001238">
    <property type="term" value="P:positive regulation of extrinsic apoptotic signaling pathway"/>
    <property type="evidence" value="ECO:0007669"/>
    <property type="project" value="Ensembl"/>
</dbReference>
<keyword evidence="10" id="KW-0839">Vasoconstrictor</keyword>
<dbReference type="GO" id="GO:2000379">
    <property type="term" value="P:positive regulation of reactive oxygen species metabolic process"/>
    <property type="evidence" value="ECO:0007669"/>
    <property type="project" value="Ensembl"/>
</dbReference>
<dbReference type="InterPro" id="IPR000215">
    <property type="entry name" value="Serpin_fam"/>
</dbReference>
<evidence type="ECO:0000256" key="1">
    <source>
        <dbReference type="ARBA" id="ARBA00002747"/>
    </source>
</evidence>
<evidence type="ECO:0000256" key="7">
    <source>
        <dbReference type="ARBA" id="ARBA00022858"/>
    </source>
</evidence>
<dbReference type="KEGG" id="mdo:100029465"/>
<dbReference type="GO" id="GO:0001822">
    <property type="term" value="P:kidney development"/>
    <property type="evidence" value="ECO:0007669"/>
    <property type="project" value="Ensembl"/>
</dbReference>
<dbReference type="STRING" id="13616.ENSMODP00000011483"/>
<evidence type="ECO:0000313" key="18">
    <source>
        <dbReference type="Ensembl" id="ENSMODP00000011483.4"/>
    </source>
</evidence>
<comment type="function">
    <text evidence="11">Stimulates aldosterone release.</text>
</comment>
<name>F6Z008_MONDO</name>
<dbReference type="HOGENOM" id="CLU_045267_1_0_1"/>
<dbReference type="FunCoup" id="F6Z008">
    <property type="interactions" value="168"/>
</dbReference>
<reference evidence="18 19" key="1">
    <citation type="journal article" date="2007" name="Nature">
        <title>Genome of the marsupial Monodelphis domestica reveals innovation in non-coding sequences.</title>
        <authorList>
            <person name="Mikkelsen T.S."/>
            <person name="Wakefield M.J."/>
            <person name="Aken B."/>
            <person name="Amemiya C.T."/>
            <person name="Chang J.L."/>
            <person name="Duke S."/>
            <person name="Garber M."/>
            <person name="Gentles A.J."/>
            <person name="Goodstadt L."/>
            <person name="Heger A."/>
            <person name="Jurka J."/>
            <person name="Kamal M."/>
            <person name="Mauceli E."/>
            <person name="Searle S.M."/>
            <person name="Sharpe T."/>
            <person name="Baker M.L."/>
            <person name="Batzer M.A."/>
            <person name="Benos P.V."/>
            <person name="Belov K."/>
            <person name="Clamp M."/>
            <person name="Cook A."/>
            <person name="Cuff J."/>
            <person name="Das R."/>
            <person name="Davidow L."/>
            <person name="Deakin J.E."/>
            <person name="Fazzari M.J."/>
            <person name="Glass J.L."/>
            <person name="Grabherr M."/>
            <person name="Greally J.M."/>
            <person name="Gu W."/>
            <person name="Hore T.A."/>
            <person name="Huttley G.A."/>
            <person name="Kleber M."/>
            <person name="Jirtle R.L."/>
            <person name="Koina E."/>
            <person name="Lee J.T."/>
            <person name="Mahony S."/>
            <person name="Marra M.A."/>
            <person name="Miller R.D."/>
            <person name="Nicholls R.D."/>
            <person name="Oda M."/>
            <person name="Papenfuss A.T."/>
            <person name="Parra Z.E."/>
            <person name="Pollock D.D."/>
            <person name="Ray D.A."/>
            <person name="Schein J.E."/>
            <person name="Speed T.P."/>
            <person name="Thompson K."/>
            <person name="VandeBerg J.L."/>
            <person name="Wade C.M."/>
            <person name="Walker J.A."/>
            <person name="Waters P.D."/>
            <person name="Webber C."/>
            <person name="Weidman J.R."/>
            <person name="Xie X."/>
            <person name="Zody M.C."/>
            <person name="Baldwin J."/>
            <person name="Abdouelleil A."/>
            <person name="Abdulkadir J."/>
            <person name="Abebe A."/>
            <person name="Abera B."/>
            <person name="Abreu J."/>
            <person name="Acer S.C."/>
            <person name="Aftuck L."/>
            <person name="Alexander A."/>
            <person name="An P."/>
            <person name="Anderson E."/>
            <person name="Anderson S."/>
            <person name="Arachi H."/>
            <person name="Azer M."/>
            <person name="Bachantsang P."/>
            <person name="Barry A."/>
            <person name="Bayul T."/>
            <person name="Berlin A."/>
            <person name="Bessette D."/>
            <person name="Bloom T."/>
            <person name="Bloom T."/>
            <person name="Boguslavskiy L."/>
            <person name="Bonnet C."/>
            <person name="Boukhgalter B."/>
            <person name="Bourzgui I."/>
            <person name="Brown A."/>
            <person name="Cahill P."/>
            <person name="Channer S."/>
            <person name="Cheshatsang Y."/>
            <person name="Chuda L."/>
            <person name="Citroen M."/>
            <person name="Collymore A."/>
            <person name="Cooke P."/>
            <person name="Costello M."/>
            <person name="D'Aco K."/>
            <person name="Daza R."/>
            <person name="De Haan G."/>
            <person name="DeGray S."/>
            <person name="DeMaso C."/>
            <person name="Dhargay N."/>
            <person name="Dooley K."/>
            <person name="Dooley E."/>
            <person name="Doricent M."/>
            <person name="Dorje P."/>
            <person name="Dorjee K."/>
            <person name="Dupes A."/>
            <person name="Elong R."/>
            <person name="Falk J."/>
            <person name="Farina A."/>
            <person name="Faro S."/>
            <person name="Ferguson D."/>
            <person name="Fisher S."/>
            <person name="Foley C.D."/>
            <person name="Franke A."/>
            <person name="Friedrich D."/>
            <person name="Gadbois L."/>
            <person name="Gearin G."/>
            <person name="Gearin C.R."/>
            <person name="Giannoukos G."/>
            <person name="Goode T."/>
            <person name="Graham J."/>
            <person name="Grandbois E."/>
            <person name="Grewal S."/>
            <person name="Gyaltsen K."/>
            <person name="Hafez N."/>
            <person name="Hagos B."/>
            <person name="Hall J."/>
            <person name="Henson C."/>
            <person name="Hollinger A."/>
            <person name="Honan T."/>
            <person name="Huard M.D."/>
            <person name="Hughes L."/>
            <person name="Hurhula B."/>
            <person name="Husby M.E."/>
            <person name="Kamat A."/>
            <person name="Kanga B."/>
            <person name="Kashin S."/>
            <person name="Khazanovich D."/>
            <person name="Kisner P."/>
            <person name="Lance K."/>
            <person name="Lara M."/>
            <person name="Lee W."/>
            <person name="Lennon N."/>
            <person name="Letendre F."/>
            <person name="LeVine R."/>
            <person name="Lipovsky A."/>
            <person name="Liu X."/>
            <person name="Liu J."/>
            <person name="Liu S."/>
            <person name="Lokyitsang T."/>
            <person name="Lokyitsang Y."/>
            <person name="Lubonja R."/>
            <person name="Lui A."/>
            <person name="MacDonald P."/>
            <person name="Magnisalis V."/>
            <person name="Maru K."/>
            <person name="Matthews C."/>
            <person name="McCusker W."/>
            <person name="McDonough S."/>
            <person name="Mehta T."/>
            <person name="Meldrim J."/>
            <person name="Meneus L."/>
            <person name="Mihai O."/>
            <person name="Mihalev A."/>
            <person name="Mihova T."/>
            <person name="Mittelman R."/>
            <person name="Mlenga V."/>
            <person name="Montmayeur A."/>
            <person name="Mulrain L."/>
            <person name="Navidi A."/>
            <person name="Naylor J."/>
            <person name="Negash T."/>
            <person name="Nguyen T."/>
            <person name="Nguyen N."/>
            <person name="Nicol R."/>
            <person name="Norbu C."/>
            <person name="Norbu N."/>
            <person name="Novod N."/>
            <person name="O'Neill B."/>
            <person name="Osman S."/>
            <person name="Markiewicz E."/>
            <person name="Oyono O.L."/>
            <person name="Patti C."/>
            <person name="Phunkhang P."/>
            <person name="Pierre F."/>
            <person name="Priest M."/>
            <person name="Raghuraman S."/>
            <person name="Rege F."/>
            <person name="Reyes R."/>
            <person name="Rise C."/>
            <person name="Rogov P."/>
            <person name="Ross K."/>
            <person name="Ryan E."/>
            <person name="Settipalli S."/>
            <person name="Shea T."/>
            <person name="Sherpa N."/>
            <person name="Shi L."/>
            <person name="Shih D."/>
            <person name="Sparrow T."/>
            <person name="Spaulding J."/>
            <person name="Stalker J."/>
            <person name="Stange-Thomann N."/>
            <person name="Stavropoulos S."/>
            <person name="Stone C."/>
            <person name="Strader C."/>
            <person name="Tesfaye S."/>
            <person name="Thomson T."/>
            <person name="Thoulutsang Y."/>
            <person name="Thoulutsang D."/>
            <person name="Topham K."/>
            <person name="Topping I."/>
            <person name="Tsamla T."/>
            <person name="Vassiliev H."/>
            <person name="Vo A."/>
            <person name="Wangchuk T."/>
            <person name="Wangdi T."/>
            <person name="Weiand M."/>
            <person name="Wilkinson J."/>
            <person name="Wilson A."/>
            <person name="Yadav S."/>
            <person name="Young G."/>
            <person name="Yu Q."/>
            <person name="Zembek L."/>
            <person name="Zhong D."/>
            <person name="Zimmer A."/>
            <person name="Zwirko Z."/>
            <person name="Jaffe D.B."/>
            <person name="Alvarez P."/>
            <person name="Brockman W."/>
            <person name="Butler J."/>
            <person name="Chin C."/>
            <person name="Gnerre S."/>
            <person name="MacCallum I."/>
            <person name="Graves J.A."/>
            <person name="Ponting C.P."/>
            <person name="Breen M."/>
            <person name="Samollow P.B."/>
            <person name="Lander E.S."/>
            <person name="Lindblad-Toh K."/>
        </authorList>
    </citation>
    <scope>NUCLEOTIDE SEQUENCE [LARGE SCALE GENOMIC DNA]</scope>
</reference>
<evidence type="ECO:0000256" key="12">
    <source>
        <dbReference type="ARBA" id="ARBA00029391"/>
    </source>
</evidence>
<accession>F6Z008</accession>
<keyword evidence="19" id="KW-1185">Reference proteome</keyword>
<evidence type="ECO:0000256" key="8">
    <source>
        <dbReference type="ARBA" id="ARBA00023157"/>
    </source>
</evidence>
<reference evidence="18" key="2">
    <citation type="submission" date="2025-08" db="UniProtKB">
        <authorList>
            <consortium name="Ensembl"/>
        </authorList>
    </citation>
    <scope>IDENTIFICATION</scope>
</reference>
<dbReference type="GO" id="GO:1990776">
    <property type="term" value="P:response to angiotensin"/>
    <property type="evidence" value="ECO:0000318"/>
    <property type="project" value="GO_Central"/>
</dbReference>
<comment type="function">
    <text evidence="14">Acts directly on vascular smooth muscle as a potent vasoconstrictor, affects cardiac contractility and heart rate through its action on the sympathetic nervous system, and alters renal sodium and water absorption through its ability to stimulate the zona glomerulosa cells of the adrenal cortex to synthesize and secrete aldosterone. Acts by binding to angiotensin receptors AGTR1 and AGTR2. Also binds the DEAR/FBXW7-AS1 receptor.</text>
</comment>
<organism evidence="18 19">
    <name type="scientific">Monodelphis domestica</name>
    <name type="common">Gray short-tailed opossum</name>
    <dbReference type="NCBI Taxonomy" id="13616"/>
    <lineage>
        <taxon>Eukaryota</taxon>
        <taxon>Metazoa</taxon>
        <taxon>Chordata</taxon>
        <taxon>Craniata</taxon>
        <taxon>Vertebrata</taxon>
        <taxon>Euteleostomi</taxon>
        <taxon>Mammalia</taxon>
        <taxon>Metatheria</taxon>
        <taxon>Didelphimorphia</taxon>
        <taxon>Didelphidae</taxon>
        <taxon>Monodelphis</taxon>
    </lineage>
</organism>
<dbReference type="GO" id="GO:0110063">
    <property type="term" value="P:positive regulation of angiotensin-activated signaling pathway"/>
    <property type="evidence" value="ECO:0007669"/>
    <property type="project" value="Ensembl"/>
</dbReference>
<dbReference type="GO" id="GO:0070294">
    <property type="term" value="P:renal sodium ion absorption"/>
    <property type="evidence" value="ECO:0007669"/>
    <property type="project" value="Ensembl"/>
</dbReference>
<dbReference type="GeneTree" id="ENSGT00890000139531"/>
<dbReference type="PRINTS" id="PR00654">
    <property type="entry name" value="ANGIOTENSNGN"/>
</dbReference>
<evidence type="ECO:0000256" key="4">
    <source>
        <dbReference type="ARBA" id="ARBA00015105"/>
    </source>
</evidence>
<dbReference type="GO" id="GO:1903779">
    <property type="term" value="P:regulation of cardiac conduction"/>
    <property type="evidence" value="ECO:0007669"/>
    <property type="project" value="Ensembl"/>
</dbReference>
<dbReference type="GO" id="GO:0005615">
    <property type="term" value="C:extracellular space"/>
    <property type="evidence" value="ECO:0000318"/>
    <property type="project" value="GO_Central"/>
</dbReference>
<feature type="signal peptide" evidence="16">
    <location>
        <begin position="1"/>
        <end position="19"/>
    </location>
</feature>
<dbReference type="GO" id="GO:0045742">
    <property type="term" value="P:positive regulation of epidermal growth factor receptor signaling pathway"/>
    <property type="evidence" value="ECO:0007669"/>
    <property type="project" value="Ensembl"/>
</dbReference>
<keyword evidence="5" id="KW-0964">Secreted</keyword>
<dbReference type="eggNOG" id="KOG2392">
    <property type="taxonomic scope" value="Eukaryota"/>
</dbReference>
<keyword evidence="9" id="KW-0325">Glycoprotein</keyword>
<keyword evidence="7" id="KW-0838">Vasoactive</keyword>
<dbReference type="GO" id="GO:0005179">
    <property type="term" value="F:hormone activity"/>
    <property type="evidence" value="ECO:0007669"/>
    <property type="project" value="Ensembl"/>
</dbReference>
<evidence type="ECO:0000256" key="5">
    <source>
        <dbReference type="ARBA" id="ARBA00022525"/>
    </source>
</evidence>
<evidence type="ECO:0000256" key="9">
    <source>
        <dbReference type="ARBA" id="ARBA00023180"/>
    </source>
</evidence>
<dbReference type="GO" id="GO:0043161">
    <property type="term" value="P:proteasome-mediated ubiquitin-dependent protein catabolic process"/>
    <property type="evidence" value="ECO:0007669"/>
    <property type="project" value="Ensembl"/>
</dbReference>
<keyword evidence="8" id="KW-1015">Disulfide bond</keyword>
<dbReference type="InterPro" id="IPR042185">
    <property type="entry name" value="Serpin_sf_2"/>
</dbReference>
<dbReference type="InterPro" id="IPR000227">
    <property type="entry name" value="Angiotensinogen"/>
</dbReference>
<evidence type="ECO:0000256" key="3">
    <source>
        <dbReference type="ARBA" id="ARBA00009500"/>
    </source>
</evidence>
<evidence type="ECO:0000256" key="2">
    <source>
        <dbReference type="ARBA" id="ARBA00004613"/>
    </source>
</evidence>
<evidence type="ECO:0000313" key="19">
    <source>
        <dbReference type="Proteomes" id="UP000002280"/>
    </source>
</evidence>
<evidence type="ECO:0000256" key="13">
    <source>
        <dbReference type="ARBA" id="ARBA00033182"/>
    </source>
</evidence>